<evidence type="ECO:0000256" key="1">
    <source>
        <dbReference type="ARBA" id="ARBA00000085"/>
    </source>
</evidence>
<dbReference type="PROSITE" id="PS50109">
    <property type="entry name" value="HIS_KIN"/>
    <property type="match status" value="1"/>
</dbReference>
<feature type="domain" description="Histidine kinase" evidence="11">
    <location>
        <begin position="219"/>
        <end position="431"/>
    </location>
</feature>
<dbReference type="InterPro" id="IPR003661">
    <property type="entry name" value="HisK_dim/P_dom"/>
</dbReference>
<dbReference type="InterPro" id="IPR003594">
    <property type="entry name" value="HATPase_dom"/>
</dbReference>
<evidence type="ECO:0000313" key="14">
    <source>
        <dbReference type="Proteomes" id="UP000241440"/>
    </source>
</evidence>
<feature type="transmembrane region" description="Helical" evidence="10">
    <location>
        <begin position="143"/>
        <end position="162"/>
    </location>
</feature>
<evidence type="ECO:0000256" key="10">
    <source>
        <dbReference type="SAM" id="Phobius"/>
    </source>
</evidence>
<dbReference type="SMART" id="SM00387">
    <property type="entry name" value="HATPase_c"/>
    <property type="match status" value="1"/>
</dbReference>
<dbReference type="PANTHER" id="PTHR44936">
    <property type="entry name" value="SENSOR PROTEIN CREC"/>
    <property type="match status" value="1"/>
</dbReference>
<evidence type="ECO:0000256" key="9">
    <source>
        <dbReference type="ARBA" id="ARBA00022840"/>
    </source>
</evidence>
<dbReference type="SMART" id="SM00388">
    <property type="entry name" value="HisKA"/>
    <property type="match status" value="1"/>
</dbReference>
<dbReference type="PRINTS" id="PR00344">
    <property type="entry name" value="BCTRLSENSOR"/>
</dbReference>
<dbReference type="EC" id="2.7.13.3" evidence="3"/>
<dbReference type="SUPFAM" id="SSF55874">
    <property type="entry name" value="ATPase domain of HSP90 chaperone/DNA topoisomerase II/histidine kinase"/>
    <property type="match status" value="1"/>
</dbReference>
<dbReference type="SUPFAM" id="SSF158472">
    <property type="entry name" value="HAMP domain-like"/>
    <property type="match status" value="1"/>
</dbReference>
<sequence>MRRIYLESLFGLVLCFILGVVANETIVYNLNTDYTYLLEDYEASAHQQLIAFIEENQGLDAAHKAMKQYVDTSLQKLTIYNHEDKIPSTVSKYFDTHPDRLIFHDAERNLWFRLVGSDNTYYYAANNDTLVRQKVDLEEDLDWLFTLLSFIVYTLGYLMIIFRRVKKLETATLRFAEGDLSSRADTKSGSALGTLNKSFNLMADRIHNLIESNRSLTSAVAHELRTPIFRIQWQAEVLRDTPLNNEQKATVESIVDDTEEMEKMVDELLYYAKLDCIDLEKAYSPIEVSGFLDSAVKRWKKETGINIKLILKNQSYMILADETLLNRALDNLVRNGMKFAYSQILIIVKPEQEKLLISVHDDGDGVAKEHQSRLFEPFYVGDKARNKAKSGHGLGLSIVDKICTQHGALVNVGDSEILKGAVFTITFPLCNDKEDKHLK</sequence>
<dbReference type="GO" id="GO:0005886">
    <property type="term" value="C:plasma membrane"/>
    <property type="evidence" value="ECO:0007669"/>
    <property type="project" value="UniProtKB-SubCell"/>
</dbReference>
<dbReference type="GO" id="GO:0005524">
    <property type="term" value="F:ATP binding"/>
    <property type="evidence" value="ECO:0007669"/>
    <property type="project" value="UniProtKB-KW"/>
</dbReference>
<dbReference type="InterPro" id="IPR036097">
    <property type="entry name" value="HisK_dim/P_sf"/>
</dbReference>
<protein>
    <recommendedName>
        <fullName evidence="3">histidine kinase</fullName>
        <ecNumber evidence="3">2.7.13.3</ecNumber>
    </recommendedName>
</protein>
<proteinExistence type="predicted"/>
<dbReference type="SMART" id="SM00304">
    <property type="entry name" value="HAMP"/>
    <property type="match status" value="1"/>
</dbReference>
<dbReference type="CDD" id="cd00075">
    <property type="entry name" value="HATPase"/>
    <property type="match status" value="1"/>
</dbReference>
<keyword evidence="10" id="KW-0812">Transmembrane</keyword>
<dbReference type="Gene3D" id="1.10.287.130">
    <property type="match status" value="1"/>
</dbReference>
<evidence type="ECO:0000256" key="6">
    <source>
        <dbReference type="ARBA" id="ARBA00022679"/>
    </source>
</evidence>
<dbReference type="InterPro" id="IPR036890">
    <property type="entry name" value="HATPase_C_sf"/>
</dbReference>
<accession>A0A855SNJ5</accession>
<evidence type="ECO:0000256" key="3">
    <source>
        <dbReference type="ARBA" id="ARBA00012438"/>
    </source>
</evidence>
<keyword evidence="10" id="KW-1133">Transmembrane helix</keyword>
<dbReference type="GO" id="GO:0000155">
    <property type="term" value="F:phosphorelay sensor kinase activity"/>
    <property type="evidence" value="ECO:0007669"/>
    <property type="project" value="InterPro"/>
</dbReference>
<dbReference type="InterPro" id="IPR005467">
    <property type="entry name" value="His_kinase_dom"/>
</dbReference>
<dbReference type="InterPro" id="IPR003660">
    <property type="entry name" value="HAMP_dom"/>
</dbReference>
<dbReference type="PROSITE" id="PS50885">
    <property type="entry name" value="HAMP"/>
    <property type="match status" value="1"/>
</dbReference>
<keyword evidence="4" id="KW-1003">Cell membrane</keyword>
<dbReference type="Gene3D" id="3.30.565.10">
    <property type="entry name" value="Histidine kinase-like ATPase, C-terminal domain"/>
    <property type="match status" value="1"/>
</dbReference>
<reference evidence="13 14" key="1">
    <citation type="submission" date="2018-01" db="EMBL/GenBank/DDBJ databases">
        <title>Whole genome sequencing of Histamine producing bacteria.</title>
        <authorList>
            <person name="Butler K."/>
        </authorList>
    </citation>
    <scope>NUCLEOTIDE SEQUENCE [LARGE SCALE GENOMIC DNA]</scope>
    <source>
        <strain evidence="13 14">A2-1</strain>
    </source>
</reference>
<evidence type="ECO:0000256" key="5">
    <source>
        <dbReference type="ARBA" id="ARBA00022553"/>
    </source>
</evidence>
<evidence type="ECO:0000256" key="7">
    <source>
        <dbReference type="ARBA" id="ARBA00022741"/>
    </source>
</evidence>
<dbReference type="Pfam" id="PF00672">
    <property type="entry name" value="HAMP"/>
    <property type="match status" value="1"/>
</dbReference>
<dbReference type="CDD" id="cd00082">
    <property type="entry name" value="HisKA"/>
    <property type="match status" value="1"/>
</dbReference>
<feature type="domain" description="HAMP" evidence="12">
    <location>
        <begin position="159"/>
        <end position="211"/>
    </location>
</feature>
<dbReference type="EMBL" id="PYOY01000001">
    <property type="protein sequence ID" value="PSX10016.1"/>
    <property type="molecule type" value="Genomic_DNA"/>
</dbReference>
<dbReference type="Pfam" id="PF00512">
    <property type="entry name" value="HisKA"/>
    <property type="match status" value="1"/>
</dbReference>
<dbReference type="Proteomes" id="UP000241440">
    <property type="component" value="Unassembled WGS sequence"/>
</dbReference>
<evidence type="ECO:0000256" key="8">
    <source>
        <dbReference type="ARBA" id="ARBA00022777"/>
    </source>
</evidence>
<dbReference type="CDD" id="cd06225">
    <property type="entry name" value="HAMP"/>
    <property type="match status" value="1"/>
</dbReference>
<keyword evidence="10" id="KW-0472">Membrane</keyword>
<evidence type="ECO:0000259" key="11">
    <source>
        <dbReference type="PROSITE" id="PS50109"/>
    </source>
</evidence>
<dbReference type="Pfam" id="PF02518">
    <property type="entry name" value="HATPase_c"/>
    <property type="match status" value="1"/>
</dbReference>
<evidence type="ECO:0000256" key="4">
    <source>
        <dbReference type="ARBA" id="ARBA00022475"/>
    </source>
</evidence>
<dbReference type="InterPro" id="IPR050980">
    <property type="entry name" value="2C_sensor_his_kinase"/>
</dbReference>
<evidence type="ECO:0000313" key="13">
    <source>
        <dbReference type="EMBL" id="PSX10016.1"/>
    </source>
</evidence>
<comment type="caution">
    <text evidence="13">The sequence shown here is derived from an EMBL/GenBank/DDBJ whole genome shotgun (WGS) entry which is preliminary data.</text>
</comment>
<evidence type="ECO:0000256" key="2">
    <source>
        <dbReference type="ARBA" id="ARBA00004651"/>
    </source>
</evidence>
<dbReference type="PANTHER" id="PTHR44936:SF10">
    <property type="entry name" value="SENSOR PROTEIN RSTB"/>
    <property type="match status" value="1"/>
</dbReference>
<comment type="catalytic activity">
    <reaction evidence="1">
        <text>ATP + protein L-histidine = ADP + protein N-phospho-L-histidine.</text>
        <dbReference type="EC" id="2.7.13.3"/>
    </reaction>
</comment>
<keyword evidence="7" id="KW-0547">Nucleotide-binding</keyword>
<dbReference type="RefSeq" id="WP_045084077.1">
    <property type="nucleotide sequence ID" value="NZ_JZSY01000013.1"/>
</dbReference>
<keyword evidence="5" id="KW-0597">Phosphoprotein</keyword>
<keyword evidence="9" id="KW-0067">ATP-binding</keyword>
<name>A0A855SNJ5_PHOAN</name>
<dbReference type="InterPro" id="IPR004358">
    <property type="entry name" value="Sig_transdc_His_kin-like_C"/>
</dbReference>
<keyword evidence="8" id="KW-0418">Kinase</keyword>
<keyword evidence="6" id="KW-0808">Transferase</keyword>
<organism evidence="13 14">
    <name type="scientific">Photobacterium angustum</name>
    <dbReference type="NCBI Taxonomy" id="661"/>
    <lineage>
        <taxon>Bacteria</taxon>
        <taxon>Pseudomonadati</taxon>
        <taxon>Pseudomonadota</taxon>
        <taxon>Gammaproteobacteria</taxon>
        <taxon>Vibrionales</taxon>
        <taxon>Vibrionaceae</taxon>
        <taxon>Photobacterium</taxon>
    </lineage>
</organism>
<gene>
    <name evidence="13" type="ORF">C0W41_04250</name>
</gene>
<dbReference type="AlphaFoldDB" id="A0A855SNJ5"/>
<comment type="subcellular location">
    <subcellularLocation>
        <location evidence="2">Cell membrane</location>
        <topology evidence="2">Multi-pass membrane protein</topology>
    </subcellularLocation>
</comment>
<dbReference type="SUPFAM" id="SSF47384">
    <property type="entry name" value="Homodimeric domain of signal transducing histidine kinase"/>
    <property type="match status" value="1"/>
</dbReference>
<dbReference type="GeneID" id="61227699"/>
<evidence type="ECO:0000259" key="12">
    <source>
        <dbReference type="PROSITE" id="PS50885"/>
    </source>
</evidence>